<dbReference type="InterPro" id="IPR030906">
    <property type="entry name" value="Surf_polysacc"/>
</dbReference>
<dbReference type="Proteomes" id="UP000509241">
    <property type="component" value="Chromosome"/>
</dbReference>
<organism evidence="1 2">
    <name type="scientific">Natrinema halophilum</name>
    <dbReference type="NCBI Taxonomy" id="1699371"/>
    <lineage>
        <taxon>Archaea</taxon>
        <taxon>Methanobacteriati</taxon>
        <taxon>Methanobacteriota</taxon>
        <taxon>Stenosarchaea group</taxon>
        <taxon>Halobacteria</taxon>
        <taxon>Halobacteriales</taxon>
        <taxon>Natrialbaceae</taxon>
        <taxon>Natrinema</taxon>
    </lineage>
</organism>
<dbReference type="NCBIfam" id="TIGR04396">
    <property type="entry name" value="surf_polysacc"/>
    <property type="match status" value="1"/>
</dbReference>
<name>A0A7D5L3C2_9EURY</name>
<dbReference type="EMBL" id="CP058601">
    <property type="protein sequence ID" value="QLG48885.1"/>
    <property type="molecule type" value="Genomic_DNA"/>
</dbReference>
<evidence type="ECO:0000313" key="1">
    <source>
        <dbReference type="EMBL" id="QLG48885.1"/>
    </source>
</evidence>
<protein>
    <recommendedName>
        <fullName evidence="3">Surface carbohydrate biosynthesis protein</fullName>
    </recommendedName>
</protein>
<dbReference type="GeneID" id="56033321"/>
<dbReference type="OrthoDB" id="351352at2157"/>
<proteinExistence type="predicted"/>
<evidence type="ECO:0008006" key="3">
    <source>
        <dbReference type="Google" id="ProtNLM"/>
    </source>
</evidence>
<keyword evidence="2" id="KW-1185">Reference proteome</keyword>
<dbReference type="KEGG" id="haly:HYG82_08480"/>
<accession>A0A7D5L3C2</accession>
<dbReference type="SUPFAM" id="SSF53756">
    <property type="entry name" value="UDP-Glycosyltransferase/glycogen phosphorylase"/>
    <property type="match status" value="1"/>
</dbReference>
<sequence length="447" mass="50571">MISDNKSQKILLPVEIKSRELSGKLFLAVVLAGRGYDVYLGNKIQHTALDGIDPDIYFETGSRDHEDRLRRLSERGIKTVILETEGSAFPGSEEFAKAQDPETLTHADCYCAWGGVAKEVVQRESPDTRVEITGNPRFDLLQEPHRTFYDQSATQLNEQYGEFILFNANFSRTNGQKTVKEMASNFDEDHPVWKRAMKSLKTQTKIFAEFVRLIAETAENLPEKNIIVRPHPGENPSFYENSLYAYDNVHVEDRFEVRPWIVAAETVVHNSCTTGVTSALLNTPVIAYVPDGLEASSLPNEVSERCETASEVCDSIQGYLSSEVSFALGSTPKSKIRRHIDNIDYLSAERIADIVDSLTATEADRTPLPVDNKLRLRRALVRTVGSKRFEDLYVKRLRGEDRHKFPYTSTAEVESMVNRFVEDIKPAGLQVERLPYMVNGFRLHCSR</sequence>
<dbReference type="AlphaFoldDB" id="A0A7D5L3C2"/>
<evidence type="ECO:0000313" key="2">
    <source>
        <dbReference type="Proteomes" id="UP000509241"/>
    </source>
</evidence>
<dbReference type="RefSeq" id="WP_179260621.1">
    <property type="nucleotide sequence ID" value="NZ_CP058601.1"/>
</dbReference>
<reference evidence="1 2" key="1">
    <citation type="submission" date="2020-07" db="EMBL/GenBank/DDBJ databases">
        <authorList>
            <person name="Cui H."/>
        </authorList>
    </citation>
    <scope>NUCLEOTIDE SEQUENCE [LARGE SCALE GENOMIC DNA]</scope>
    <source>
        <strain evidence="1 2">YPL8</strain>
    </source>
</reference>
<gene>
    <name evidence="1" type="ORF">HYG82_08480</name>
</gene>